<feature type="non-terminal residue" evidence="2">
    <location>
        <position position="758"/>
    </location>
</feature>
<protein>
    <submittedName>
        <fullName evidence="2">Uncharacterized protein</fullName>
    </submittedName>
</protein>
<dbReference type="OrthoDB" id="7435533at2759"/>
<feature type="region of interest" description="Disordered" evidence="1">
    <location>
        <begin position="670"/>
        <end position="758"/>
    </location>
</feature>
<keyword evidence="3" id="KW-1185">Reference proteome</keyword>
<reference evidence="2" key="1">
    <citation type="submission" date="2021-12" db="EMBL/GenBank/DDBJ databases">
        <authorList>
            <person name="Martin H S."/>
        </authorList>
    </citation>
    <scope>NUCLEOTIDE SEQUENCE</scope>
</reference>
<gene>
    <name evidence="2" type="ORF">BINO364_LOCUS2897</name>
</gene>
<evidence type="ECO:0000313" key="2">
    <source>
        <dbReference type="EMBL" id="CAH0716059.1"/>
    </source>
</evidence>
<name>A0A8J9UAL2_9NEOP</name>
<dbReference type="EMBL" id="OV170231">
    <property type="protein sequence ID" value="CAH0716059.1"/>
    <property type="molecule type" value="Genomic_DNA"/>
</dbReference>
<proteinExistence type="predicted"/>
<organism evidence="2 3">
    <name type="scientific">Brenthis ino</name>
    <name type="common">lesser marbled fritillary</name>
    <dbReference type="NCBI Taxonomy" id="405034"/>
    <lineage>
        <taxon>Eukaryota</taxon>
        <taxon>Metazoa</taxon>
        <taxon>Ecdysozoa</taxon>
        <taxon>Arthropoda</taxon>
        <taxon>Hexapoda</taxon>
        <taxon>Insecta</taxon>
        <taxon>Pterygota</taxon>
        <taxon>Neoptera</taxon>
        <taxon>Endopterygota</taxon>
        <taxon>Lepidoptera</taxon>
        <taxon>Glossata</taxon>
        <taxon>Ditrysia</taxon>
        <taxon>Papilionoidea</taxon>
        <taxon>Nymphalidae</taxon>
        <taxon>Heliconiinae</taxon>
        <taxon>Argynnini</taxon>
        <taxon>Brenthis</taxon>
    </lineage>
</organism>
<evidence type="ECO:0000256" key="1">
    <source>
        <dbReference type="SAM" id="MobiDB-lite"/>
    </source>
</evidence>
<evidence type="ECO:0000313" key="3">
    <source>
        <dbReference type="Proteomes" id="UP000838878"/>
    </source>
</evidence>
<dbReference type="AlphaFoldDB" id="A0A8J9UAL2"/>
<feature type="region of interest" description="Disordered" evidence="1">
    <location>
        <begin position="152"/>
        <end position="186"/>
    </location>
</feature>
<feature type="compositionally biased region" description="Polar residues" evidence="1">
    <location>
        <begin position="173"/>
        <end position="185"/>
    </location>
</feature>
<dbReference type="Proteomes" id="UP000838878">
    <property type="component" value="Chromosome 11"/>
</dbReference>
<sequence length="758" mass="84967">MLILSCNTTLFSTDFKKEKFLNPALCFFNTLCLEHTSGMFTLLVAVASISIKADGPKKKIRIHLPQKVKHIHHHKKIYITNHPAPSQYAPAYMPSAESTVAVPTSVALPAMANIVPINPVDLFDETQSRLPTIAPAASQLLPLYHARGYYGPMPSEIEEPDEDVSDNLDYAPQSYSSPTQNSNQPKRLKIIKINEQPRKKVIRKVKPKRIVIRNKPLPPPPVDGEHPVSTFHEQFYSDIDGSGTIRKLRKPPRVEKIVDGDTEHIHTYSEEHIHKVMADEGSKVNGVIGVDPYNGMTAISNGHHIIPLKNGQQLIAVATNPFAGLAAVGSLNSPTHFEYAGYNPREVTHDHIFHDHGEIPPEADMNRDALGYPPKVSYDSHGLRIATNNRQKSKNYQKNKKLIKPSSGDFSYYESIYSPNTRPNKVQRPLIGIPSFDGSEEGNNYEEYRPISEYGYKENYKKTRSPVNSYYGKSSNDYRVQSSPPAPFSVSSTVVHEYKPKRYPGSSPTHASLTKFRDPFANFKDSYSNNFEYDTYASSSNIYTSEDKNDVQFTNQNKKGKKKSISTQNISFGGKDHVSYVDHLEDDRFIDGLDSDGPTALENVEQFDQHQNSDIVTPNTFTLKESSPVHQYYSLMATKALHSDQMSSSPEASNDNFQYAEAPSVSTTAFPSVATTPNPSLSHYSVQSTERPYVEPSKFVANTKSSKTVESGNRYNSKDNQKSPRDPRMRSSQNHESTRSHEQDSLIVRGNLKYGDKI</sequence>
<feature type="compositionally biased region" description="Acidic residues" evidence="1">
    <location>
        <begin position="156"/>
        <end position="166"/>
    </location>
</feature>
<feature type="compositionally biased region" description="Polar residues" evidence="1">
    <location>
        <begin position="670"/>
        <end position="690"/>
    </location>
</feature>
<feature type="compositionally biased region" description="Basic and acidic residues" evidence="1">
    <location>
        <begin position="716"/>
        <end position="729"/>
    </location>
</feature>
<accession>A0A8J9UAL2</accession>
<feature type="compositionally biased region" description="Polar residues" evidence="1">
    <location>
        <begin position="700"/>
        <end position="715"/>
    </location>
</feature>